<dbReference type="InterPro" id="IPR023753">
    <property type="entry name" value="FAD/NAD-binding_dom"/>
</dbReference>
<dbReference type="OrthoDB" id="9772736at2"/>
<evidence type="ECO:0000256" key="1">
    <source>
        <dbReference type="ARBA" id="ARBA00001917"/>
    </source>
</evidence>
<evidence type="ECO:0000259" key="10">
    <source>
        <dbReference type="Pfam" id="PF00724"/>
    </source>
</evidence>
<dbReference type="SUPFAM" id="SSF51395">
    <property type="entry name" value="FMN-linked oxidoreductases"/>
    <property type="match status" value="1"/>
</dbReference>
<keyword evidence="7 12" id="KW-0560">Oxidoreductase</keyword>
<dbReference type="STRING" id="270498.CHK_1039"/>
<dbReference type="Proteomes" id="UP000034076">
    <property type="component" value="Unassembled WGS sequence"/>
</dbReference>
<keyword evidence="13" id="KW-1185">Reference proteome</keyword>
<dbReference type="InterPro" id="IPR001155">
    <property type="entry name" value="OxRdtase_FMN_N"/>
</dbReference>
<keyword evidence="8" id="KW-0408">Iron</keyword>
<proteinExistence type="inferred from homology"/>
<evidence type="ECO:0000256" key="3">
    <source>
        <dbReference type="ARBA" id="ARBA00011048"/>
    </source>
</evidence>
<dbReference type="InterPro" id="IPR036188">
    <property type="entry name" value="FAD/NAD-bd_sf"/>
</dbReference>
<keyword evidence="9" id="KW-0411">Iron-sulfur</keyword>
<evidence type="ECO:0000313" key="13">
    <source>
        <dbReference type="Proteomes" id="UP000034076"/>
    </source>
</evidence>
<comment type="similarity">
    <text evidence="3">In the N-terminal section; belongs to the NADH:flavin oxidoreductase/NADH oxidase family.</text>
</comment>
<dbReference type="Pfam" id="PF00724">
    <property type="entry name" value="Oxidored_FMN"/>
    <property type="match status" value="1"/>
</dbReference>
<evidence type="ECO:0000256" key="6">
    <source>
        <dbReference type="ARBA" id="ARBA00022723"/>
    </source>
</evidence>
<comment type="cofactor">
    <cofactor evidence="2">
        <name>[4Fe-4S] cluster</name>
        <dbReference type="ChEBI" id="CHEBI:49883"/>
    </cofactor>
</comment>
<dbReference type="PATRIC" id="fig|270498.16.peg.1237"/>
<evidence type="ECO:0000256" key="8">
    <source>
        <dbReference type="ARBA" id="ARBA00023004"/>
    </source>
</evidence>
<dbReference type="Gene3D" id="3.50.50.60">
    <property type="entry name" value="FAD/NAD(P)-binding domain"/>
    <property type="match status" value="1"/>
</dbReference>
<dbReference type="GO" id="GO:0010181">
    <property type="term" value="F:FMN binding"/>
    <property type="evidence" value="ECO:0007669"/>
    <property type="project" value="InterPro"/>
</dbReference>
<evidence type="ECO:0000256" key="4">
    <source>
        <dbReference type="ARBA" id="ARBA00022630"/>
    </source>
</evidence>
<organism evidence="12 13">
    <name type="scientific">Christensenella hongkongensis</name>
    <dbReference type="NCBI Taxonomy" id="270498"/>
    <lineage>
        <taxon>Bacteria</taxon>
        <taxon>Bacillati</taxon>
        <taxon>Bacillota</taxon>
        <taxon>Clostridia</taxon>
        <taxon>Christensenellales</taxon>
        <taxon>Christensenellaceae</taxon>
        <taxon>Christensenella</taxon>
    </lineage>
</organism>
<dbReference type="Gene3D" id="3.40.50.720">
    <property type="entry name" value="NAD(P)-binding Rossmann-like Domain"/>
    <property type="match status" value="1"/>
</dbReference>
<protein>
    <submittedName>
        <fullName evidence="12">2,4-dienoyl-CoA reductase [NADPH]</fullName>
        <ecNumber evidence="12">1.3.1.34</ecNumber>
    </submittedName>
</protein>
<dbReference type="GO" id="GO:0008670">
    <property type="term" value="F:2,4-dienoyl-CoA reductase (NADPH) activity"/>
    <property type="evidence" value="ECO:0007669"/>
    <property type="project" value="UniProtKB-EC"/>
</dbReference>
<dbReference type="PANTHER" id="PTHR42917:SF2">
    <property type="entry name" value="2,4-DIENOYL-COA REDUCTASE [(2E)-ENOYL-COA-PRODUCING]"/>
    <property type="match status" value="1"/>
</dbReference>
<evidence type="ECO:0000256" key="2">
    <source>
        <dbReference type="ARBA" id="ARBA00001966"/>
    </source>
</evidence>
<dbReference type="EC" id="1.3.1.34" evidence="12"/>
<dbReference type="AlphaFoldDB" id="A0A0M2NMB0"/>
<feature type="domain" description="NADH:flavin oxidoreductase/NADH oxidase N-terminal" evidence="10">
    <location>
        <begin position="8"/>
        <end position="360"/>
    </location>
</feature>
<sequence>MEKRIEALFQPIKIGTCEIKNRIVQCPMDPGPIVDSDRKFDYRARNILEERARGGVGLLITGSIYVLTPEWDSFADYRDVFLGPATEMCKNIHQYGAKVFGQLTIGVGRCQFLTPENVKDIDRSRLVAPSDGVPNAWMPEIKHSGVSKDWIGHLLQCFRDSAKLLKDAGFDGIEVHALHEGYLLDQFAIEKFNHRTDEYGGTLENRLRLAKELLQAVKDSCGEKFPTIMRMSMESKMKGLNDGALPGERYEEYGRCREESREIAVLLEKMGYDAIDADNGSNDAWYWSHPPVYMPHLCNLEDVAFVKQAVRIPMFCAGKMDDPYRIAKAIEQGKIDCASIGRTLLAEPDWPNKVKEGRMEEIRPCISCQSGCFRIVFGQSMTCAINPRLGMANERDFGKSDRPGRIAIVGGGIGGMESARICSLRGHKVDLFEKDSKLGGVFNAAAMPACKAFDRKLLAWYEHEMERCGIMIHLNTTISAAELAAKGYDRVIAATGSKERRLPIPMDVEADMRTAIEALCSLDTVGKRAVIVGGGLTGCEIAYELALNGRKVSVVEMLPDILQTPFLNPANSMMLRNLLTYYKVNLYKNSKVVSIGKEGVCIESKGKQTEIPTDTVVIAAGYVPNHTLFDELIKLGVNAYNIGDSREVGNLLSVVENAYDCAMSF</sequence>
<dbReference type="Pfam" id="PF07992">
    <property type="entry name" value="Pyr_redox_2"/>
    <property type="match status" value="1"/>
</dbReference>
<name>A0A0M2NMB0_9FIRM</name>
<comment type="cofactor">
    <cofactor evidence="1">
        <name>FMN</name>
        <dbReference type="ChEBI" id="CHEBI:58210"/>
    </cofactor>
</comment>
<evidence type="ECO:0000256" key="7">
    <source>
        <dbReference type="ARBA" id="ARBA00023002"/>
    </source>
</evidence>
<evidence type="ECO:0000256" key="5">
    <source>
        <dbReference type="ARBA" id="ARBA00022643"/>
    </source>
</evidence>
<dbReference type="InterPro" id="IPR013785">
    <property type="entry name" value="Aldolase_TIM"/>
</dbReference>
<comment type="caution">
    <text evidence="12">The sequence shown here is derived from an EMBL/GenBank/DDBJ whole genome shotgun (WGS) entry which is preliminary data.</text>
</comment>
<dbReference type="PRINTS" id="PR00368">
    <property type="entry name" value="FADPNR"/>
</dbReference>
<dbReference type="GO" id="GO:0046872">
    <property type="term" value="F:metal ion binding"/>
    <property type="evidence" value="ECO:0007669"/>
    <property type="project" value="UniProtKB-KW"/>
</dbReference>
<feature type="domain" description="FAD/NAD(P)-binding" evidence="11">
    <location>
        <begin position="488"/>
        <end position="631"/>
    </location>
</feature>
<evidence type="ECO:0000256" key="9">
    <source>
        <dbReference type="ARBA" id="ARBA00023014"/>
    </source>
</evidence>
<evidence type="ECO:0000259" key="11">
    <source>
        <dbReference type="Pfam" id="PF07992"/>
    </source>
</evidence>
<dbReference type="InterPro" id="IPR051793">
    <property type="entry name" value="NADH:flavin_oxidoreductase"/>
</dbReference>
<dbReference type="GO" id="GO:0051536">
    <property type="term" value="F:iron-sulfur cluster binding"/>
    <property type="evidence" value="ECO:0007669"/>
    <property type="project" value="UniProtKB-KW"/>
</dbReference>
<evidence type="ECO:0000313" key="12">
    <source>
        <dbReference type="EMBL" id="KKI51547.1"/>
    </source>
</evidence>
<keyword evidence="4" id="KW-0285">Flavoprotein</keyword>
<keyword evidence="5" id="KW-0288">FMN</keyword>
<dbReference type="SUPFAM" id="SSF51905">
    <property type="entry name" value="FAD/NAD(P)-binding domain"/>
    <property type="match status" value="1"/>
</dbReference>
<accession>A0A0M2NMB0</accession>
<dbReference type="Pfam" id="PF13450">
    <property type="entry name" value="NAD_binding_8"/>
    <property type="match status" value="1"/>
</dbReference>
<keyword evidence="6" id="KW-0479">Metal-binding</keyword>
<dbReference type="EMBL" id="LAYJ01000076">
    <property type="protein sequence ID" value="KKI51547.1"/>
    <property type="molecule type" value="Genomic_DNA"/>
</dbReference>
<dbReference type="RefSeq" id="WP_046442932.1">
    <property type="nucleotide sequence ID" value="NZ_CAUERS010000145.1"/>
</dbReference>
<dbReference type="PANTHER" id="PTHR42917">
    <property type="entry name" value="2,4-DIENOYL-COA REDUCTASE"/>
    <property type="match status" value="1"/>
</dbReference>
<gene>
    <name evidence="12" type="ORF">CHK_1039</name>
</gene>
<reference evidence="12 13" key="1">
    <citation type="submission" date="2015-04" db="EMBL/GenBank/DDBJ databases">
        <title>Draft genome sequence of bacteremic isolate Catabacter hongkongensis type strain HKU16T.</title>
        <authorList>
            <person name="Lau S.K."/>
            <person name="Teng J.L."/>
            <person name="Huang Y."/>
            <person name="Curreem S.O."/>
            <person name="Tsui S.K."/>
            <person name="Woo P.C."/>
        </authorList>
    </citation>
    <scope>NUCLEOTIDE SEQUENCE [LARGE SCALE GENOMIC DNA]</scope>
    <source>
        <strain evidence="12 13">HKU16</strain>
    </source>
</reference>
<dbReference type="Gene3D" id="3.20.20.70">
    <property type="entry name" value="Aldolase class I"/>
    <property type="match status" value="1"/>
</dbReference>